<protein>
    <submittedName>
        <fullName evidence="1">AMOP domain-containing protein</fullName>
    </submittedName>
</protein>
<dbReference type="Pfam" id="PF05535">
    <property type="entry name" value="Chromadorea_ALT"/>
    <property type="match status" value="1"/>
</dbReference>
<sequence>LREPTDWCILAPHFRWTNWGCHCDLKLGSCVIERYDHRNLQLQWGYCNLKSDMHCSDVNYVLL</sequence>
<reference evidence="1" key="1">
    <citation type="submission" date="2017-02" db="UniProtKB">
        <authorList>
            <consortium name="WormBaseParasite"/>
        </authorList>
    </citation>
    <scope>IDENTIFICATION</scope>
</reference>
<dbReference type="InterPro" id="IPR008451">
    <property type="entry name" value="Chromadorea_ALT"/>
</dbReference>
<proteinExistence type="predicted"/>
<accession>A0A0N4WMS0</accession>
<organism evidence="1">
    <name type="scientific">Haemonchus placei</name>
    <name type="common">Barber's pole worm</name>
    <dbReference type="NCBI Taxonomy" id="6290"/>
    <lineage>
        <taxon>Eukaryota</taxon>
        <taxon>Metazoa</taxon>
        <taxon>Ecdysozoa</taxon>
        <taxon>Nematoda</taxon>
        <taxon>Chromadorea</taxon>
        <taxon>Rhabditida</taxon>
        <taxon>Rhabditina</taxon>
        <taxon>Rhabditomorpha</taxon>
        <taxon>Strongyloidea</taxon>
        <taxon>Trichostrongylidae</taxon>
        <taxon>Haemonchus</taxon>
    </lineage>
</organism>
<evidence type="ECO:0000313" key="1">
    <source>
        <dbReference type="WBParaSite" id="HPLM_0001252301-mRNA-1"/>
    </source>
</evidence>
<name>A0A0N4WMS0_HAEPC</name>
<dbReference type="WBParaSite" id="HPLM_0001252301-mRNA-1">
    <property type="protein sequence ID" value="HPLM_0001252301-mRNA-1"/>
    <property type="gene ID" value="HPLM_0001252301"/>
</dbReference>
<dbReference type="AlphaFoldDB" id="A0A0N4WMS0"/>